<keyword evidence="9" id="KW-0999">Mitochondrion inner membrane</keyword>
<evidence type="ECO:0000256" key="9">
    <source>
        <dbReference type="ARBA" id="ARBA00022792"/>
    </source>
</evidence>
<evidence type="ECO:0000259" key="16">
    <source>
        <dbReference type="Pfam" id="PF05347"/>
    </source>
</evidence>
<keyword evidence="8" id="KW-0679">Respiratory chain</keyword>
<protein>
    <recommendedName>
        <fullName evidence="5">NADH dehydrogenase [ubiquinone] 1 beta subcomplex subunit 9</fullName>
    </recommendedName>
    <alternativeName>
        <fullName evidence="14">Complex I-B22</fullName>
    </alternativeName>
    <alternativeName>
        <fullName evidence="15">NADH-ubiquinone oxidoreductase B22 subunit</fullName>
    </alternativeName>
</protein>
<keyword evidence="13" id="KW-0472">Membrane</keyword>
<dbReference type="PANTHER" id="PTHR12868:SF0">
    <property type="entry name" value="NADH DEHYDROGENASE [UBIQUINONE] 1 BETA SUBCOMPLEX SUBUNIT 9"/>
    <property type="match status" value="1"/>
</dbReference>
<name>A9NP25_PICSI</name>
<dbReference type="PANTHER" id="PTHR12868">
    <property type="entry name" value="NADH-UBIQUINONE OXIDOREDUCTASE B22 SUBUNIT"/>
    <property type="match status" value="1"/>
</dbReference>
<comment type="subunit">
    <text evidence="4">Mammalian complex I is composed of 45 different subunits.</text>
</comment>
<evidence type="ECO:0000256" key="12">
    <source>
        <dbReference type="ARBA" id="ARBA00023128"/>
    </source>
</evidence>
<sequence>MSLASTASTYITRRAAQKERVRLLYRRCLKDALSWAIHRRLFWEDASKMRDAFEANRNVDDIDRIDKLIEATEARLTRFGHPDPYVVPWAPQGSKFARNPPVPEVEIVFDYGLEKY</sequence>
<dbReference type="EMBL" id="EF083035">
    <property type="protein sequence ID" value="ABK22386.1"/>
    <property type="molecule type" value="mRNA"/>
</dbReference>
<evidence type="ECO:0000256" key="7">
    <source>
        <dbReference type="ARBA" id="ARBA00022553"/>
    </source>
</evidence>
<keyword evidence="11" id="KW-0007">Acetylation</keyword>
<evidence type="ECO:0000256" key="3">
    <source>
        <dbReference type="ARBA" id="ARBA00009508"/>
    </source>
</evidence>
<evidence type="ECO:0000256" key="8">
    <source>
        <dbReference type="ARBA" id="ARBA00022660"/>
    </source>
</evidence>
<evidence type="ECO:0000256" key="5">
    <source>
        <dbReference type="ARBA" id="ARBA00018684"/>
    </source>
</evidence>
<comment type="function">
    <text evidence="1">Accessory subunit of the mitochondrial membrane respiratory chain NADH dehydrogenase (Complex I), that is believed to be not involved in catalysis. Complex I functions in the transfer of electrons from NADH to the respiratory chain. The immediate electron acceptor for the enzyme is believed to be ubiquinone.</text>
</comment>
<dbReference type="OMA" id="KWERNAP"/>
<dbReference type="InterPro" id="IPR008011">
    <property type="entry name" value="Complex1_LYR_dom"/>
</dbReference>
<evidence type="ECO:0000256" key="10">
    <source>
        <dbReference type="ARBA" id="ARBA00022982"/>
    </source>
</evidence>
<dbReference type="Pfam" id="PF05347">
    <property type="entry name" value="Complex1_LYR"/>
    <property type="match status" value="1"/>
</dbReference>
<dbReference type="CDD" id="cd20263">
    <property type="entry name" value="Complex1_LYR_NDUFB9_LYRM3"/>
    <property type="match status" value="1"/>
</dbReference>
<keyword evidence="6" id="KW-0813">Transport</keyword>
<keyword evidence="12" id="KW-0496">Mitochondrion</keyword>
<evidence type="ECO:0000256" key="14">
    <source>
        <dbReference type="ARBA" id="ARBA00030192"/>
    </source>
</evidence>
<reference evidence="17" key="2">
    <citation type="journal article" date="2008" name="BMC Genomics">
        <title>A conifer genomics resource of 200,000 spruce (Picea spp.) ESTs and 6,464 high-quality, sequence-finished full-length cDNAs for Sitka spruce (Picea sitchensis).</title>
        <authorList>
            <person name="Ralph S.G."/>
            <person name="Chun H.J."/>
            <person name="Kolosova N."/>
            <person name="Cooper D."/>
            <person name="Oddy C."/>
            <person name="Ritland C.E."/>
            <person name="Kirkpatrick R."/>
            <person name="Moore R."/>
            <person name="Barber S."/>
            <person name="Holt R.A."/>
            <person name="Jones S.J."/>
            <person name="Marra M.A."/>
            <person name="Douglas C.J."/>
            <person name="Ritland K."/>
            <person name="Bohlmann J."/>
        </authorList>
    </citation>
    <scope>NUCLEOTIDE SEQUENCE</scope>
    <source>
        <tissue evidence="17">Green portion of the leader tissue</tissue>
    </source>
</reference>
<comment type="subcellular location">
    <subcellularLocation>
        <location evidence="2">Mitochondrion inner membrane</location>
        <topology evidence="2">Peripheral membrane protein</topology>
        <orientation evidence="2">Matrix side</orientation>
    </subcellularLocation>
</comment>
<evidence type="ECO:0000313" key="17">
    <source>
        <dbReference type="EMBL" id="ABK22386.1"/>
    </source>
</evidence>
<evidence type="ECO:0000256" key="6">
    <source>
        <dbReference type="ARBA" id="ARBA00022448"/>
    </source>
</evidence>
<evidence type="ECO:0000256" key="2">
    <source>
        <dbReference type="ARBA" id="ARBA00004443"/>
    </source>
</evidence>
<keyword evidence="7" id="KW-0597">Phosphoprotein</keyword>
<evidence type="ECO:0000256" key="15">
    <source>
        <dbReference type="ARBA" id="ARBA00032528"/>
    </source>
</evidence>
<proteinExistence type="evidence at transcript level"/>
<dbReference type="InterPro" id="IPR033034">
    <property type="entry name" value="NDUFB9"/>
</dbReference>
<evidence type="ECO:0000256" key="1">
    <source>
        <dbReference type="ARBA" id="ARBA00002920"/>
    </source>
</evidence>
<evidence type="ECO:0000256" key="11">
    <source>
        <dbReference type="ARBA" id="ARBA00022990"/>
    </source>
</evidence>
<accession>A9NP25</accession>
<dbReference type="InterPro" id="IPR045292">
    <property type="entry name" value="Complex1_LYR_NDUFB9_LYRM3"/>
</dbReference>
<dbReference type="GO" id="GO:0006120">
    <property type="term" value="P:mitochondrial electron transport, NADH to ubiquinone"/>
    <property type="evidence" value="ECO:0007669"/>
    <property type="project" value="InterPro"/>
</dbReference>
<dbReference type="EMBL" id="EF677031">
    <property type="protein sequence ID" value="ABR16886.1"/>
    <property type="molecule type" value="mRNA"/>
</dbReference>
<evidence type="ECO:0000313" key="18">
    <source>
        <dbReference type="EMBL" id="ABR16886.1"/>
    </source>
</evidence>
<dbReference type="AlphaFoldDB" id="A9NP25"/>
<evidence type="ECO:0000256" key="13">
    <source>
        <dbReference type="ARBA" id="ARBA00023136"/>
    </source>
</evidence>
<keyword evidence="10" id="KW-0249">Electron transport</keyword>
<evidence type="ECO:0000256" key="4">
    <source>
        <dbReference type="ARBA" id="ARBA00011790"/>
    </source>
</evidence>
<organism evidence="17">
    <name type="scientific">Picea sitchensis</name>
    <name type="common">Sitka spruce</name>
    <name type="synonym">Pinus sitchensis</name>
    <dbReference type="NCBI Taxonomy" id="3332"/>
    <lineage>
        <taxon>Eukaryota</taxon>
        <taxon>Viridiplantae</taxon>
        <taxon>Streptophyta</taxon>
        <taxon>Embryophyta</taxon>
        <taxon>Tracheophyta</taxon>
        <taxon>Spermatophyta</taxon>
        <taxon>Pinopsida</taxon>
        <taxon>Pinidae</taxon>
        <taxon>Conifers I</taxon>
        <taxon>Pinales</taxon>
        <taxon>Pinaceae</taxon>
        <taxon>Picea</taxon>
    </lineage>
</organism>
<feature type="domain" description="Complex 1 LYR protein" evidence="16">
    <location>
        <begin position="20"/>
        <end position="76"/>
    </location>
</feature>
<dbReference type="GO" id="GO:0005743">
    <property type="term" value="C:mitochondrial inner membrane"/>
    <property type="evidence" value="ECO:0007669"/>
    <property type="project" value="UniProtKB-SubCell"/>
</dbReference>
<reference evidence="18" key="1">
    <citation type="submission" date="2007-06" db="EMBL/GenBank/DDBJ databases">
        <title>Full length cDNA sequences from Sitka Spruce (Picea sitchensis).</title>
        <authorList>
            <person name="Ralph S.G."/>
            <person name="Chun H.E."/>
            <person name="Liao N."/>
            <person name="Ali J."/>
            <person name="Reid K."/>
            <person name="Kolosova N."/>
            <person name="Cooper N."/>
            <person name="Cullis C."/>
            <person name="Jancsik S."/>
            <person name="Moore R."/>
            <person name="Mayo M."/>
            <person name="Wagner S."/>
            <person name="Holt R.A."/>
            <person name="Jones S.J.M."/>
            <person name="Marra M.A."/>
            <person name="Ritland C.E."/>
            <person name="Ritland K."/>
            <person name="Bohlmann J."/>
        </authorList>
    </citation>
    <scope>NUCLEOTIDE SEQUENCE</scope>
    <source>
        <tissue evidence="18">Green portion of the leader tissue</tissue>
    </source>
</reference>
<comment type="similarity">
    <text evidence="3">Belongs to the complex I LYR family.</text>
</comment>